<gene>
    <name evidence="1" type="ORF">E6K73_10005</name>
</gene>
<dbReference type="InterPro" id="IPR036249">
    <property type="entry name" value="Thioredoxin-like_sf"/>
</dbReference>
<organism evidence="1 2">
    <name type="scientific">Eiseniibacteriota bacterium</name>
    <dbReference type="NCBI Taxonomy" id="2212470"/>
    <lineage>
        <taxon>Bacteria</taxon>
        <taxon>Candidatus Eiseniibacteriota</taxon>
    </lineage>
</organism>
<sequence length="193" mass="21476">MTGRAAFVAGLVAVIAFTVWRSQLFTVSRPGERPRPLEVLAESARRPADFDVVLPAVPVGMNHLRDGQGVLLVHYWAPWERDGATQAASLDSLRRLEPFADLRVVLVCFDPFPSVARFVARRRLRLAVLLDTERRLRRALPCPSVPFTYVIDGAGRIAVAQAGEVDWLAENTKQRLAELLQERAGARTRARPS</sequence>
<proteinExistence type="predicted"/>
<reference evidence="1 2" key="1">
    <citation type="journal article" date="2019" name="Nat. Microbiol.">
        <title>Mediterranean grassland soil C-N compound turnover is dependent on rainfall and depth, and is mediated by genomically divergent microorganisms.</title>
        <authorList>
            <person name="Diamond S."/>
            <person name="Andeer P.F."/>
            <person name="Li Z."/>
            <person name="Crits-Christoph A."/>
            <person name="Burstein D."/>
            <person name="Anantharaman K."/>
            <person name="Lane K.R."/>
            <person name="Thomas B.C."/>
            <person name="Pan C."/>
            <person name="Northen T.R."/>
            <person name="Banfield J.F."/>
        </authorList>
    </citation>
    <scope>NUCLEOTIDE SEQUENCE [LARGE SCALE GENOMIC DNA]</scope>
    <source>
        <strain evidence="1">WS_3</strain>
    </source>
</reference>
<accession>A0A538SDK1</accession>
<dbReference type="EMBL" id="VBOT01000123">
    <property type="protein sequence ID" value="TMQ49451.1"/>
    <property type="molecule type" value="Genomic_DNA"/>
</dbReference>
<dbReference type="SUPFAM" id="SSF52833">
    <property type="entry name" value="Thioredoxin-like"/>
    <property type="match status" value="1"/>
</dbReference>
<name>A0A538SDK1_UNCEI</name>
<dbReference type="AlphaFoldDB" id="A0A538SDK1"/>
<comment type="caution">
    <text evidence="1">The sequence shown here is derived from an EMBL/GenBank/DDBJ whole genome shotgun (WGS) entry which is preliminary data.</text>
</comment>
<evidence type="ECO:0000313" key="1">
    <source>
        <dbReference type="EMBL" id="TMQ49451.1"/>
    </source>
</evidence>
<protein>
    <submittedName>
        <fullName evidence="1">Redoxin domain-containing protein</fullName>
    </submittedName>
</protein>
<dbReference type="Gene3D" id="3.40.30.10">
    <property type="entry name" value="Glutaredoxin"/>
    <property type="match status" value="1"/>
</dbReference>
<evidence type="ECO:0000313" key="2">
    <source>
        <dbReference type="Proteomes" id="UP000320184"/>
    </source>
</evidence>
<dbReference type="Proteomes" id="UP000320184">
    <property type="component" value="Unassembled WGS sequence"/>
</dbReference>